<proteinExistence type="inferred from homology"/>
<dbReference type="GO" id="GO:0004489">
    <property type="term" value="F:methylenetetrahydrofolate reductase [NAD(P)H] activity"/>
    <property type="evidence" value="ECO:0007669"/>
    <property type="project" value="InterPro"/>
</dbReference>
<comment type="cofactor">
    <cofactor evidence="1 6">
        <name>FAD</name>
        <dbReference type="ChEBI" id="CHEBI:57692"/>
    </cofactor>
</comment>
<dbReference type="EMBL" id="NXLW01000004">
    <property type="protein sequence ID" value="RDU72928.1"/>
    <property type="molecule type" value="Genomic_DNA"/>
</dbReference>
<name>A0A3D8J644_9HELI</name>
<evidence type="ECO:0000313" key="8">
    <source>
        <dbReference type="Proteomes" id="UP000256424"/>
    </source>
</evidence>
<dbReference type="GO" id="GO:0006555">
    <property type="term" value="P:methionine metabolic process"/>
    <property type="evidence" value="ECO:0007669"/>
    <property type="project" value="InterPro"/>
</dbReference>
<dbReference type="UniPathway" id="UPA00193"/>
<dbReference type="GO" id="GO:0035999">
    <property type="term" value="P:tetrahydrofolate interconversion"/>
    <property type="evidence" value="ECO:0007669"/>
    <property type="project" value="UniProtKB-UniPathway"/>
</dbReference>
<dbReference type="Pfam" id="PF02219">
    <property type="entry name" value="MTHFR"/>
    <property type="match status" value="1"/>
</dbReference>
<dbReference type="OrthoDB" id="9803687at2"/>
<evidence type="ECO:0000256" key="5">
    <source>
        <dbReference type="ARBA" id="ARBA00023002"/>
    </source>
</evidence>
<reference evidence="7 8" key="1">
    <citation type="submission" date="2018-04" db="EMBL/GenBank/DDBJ databases">
        <title>Novel Campyloabacter and Helicobacter Species and Strains.</title>
        <authorList>
            <person name="Mannion A.J."/>
            <person name="Shen Z."/>
            <person name="Fox J.G."/>
        </authorList>
    </citation>
    <scope>NUCLEOTIDE SEQUENCE [LARGE SCALE GENOMIC DNA]</scope>
    <source>
        <strain evidence="7 8">MIT 97-5075</strain>
    </source>
</reference>
<evidence type="ECO:0000256" key="6">
    <source>
        <dbReference type="RuleBase" id="RU003862"/>
    </source>
</evidence>
<accession>A0A3D8J644</accession>
<dbReference type="Proteomes" id="UP000256424">
    <property type="component" value="Unassembled WGS sequence"/>
</dbReference>
<comment type="similarity">
    <text evidence="6">Belongs to the methylenetetrahydrofolate reductase family.</text>
</comment>
<gene>
    <name evidence="7" type="ORF">CQA66_03330</name>
</gene>
<evidence type="ECO:0000256" key="4">
    <source>
        <dbReference type="ARBA" id="ARBA00022827"/>
    </source>
</evidence>
<organism evidence="7 8">
    <name type="scientific">Helicobacter aurati</name>
    <dbReference type="NCBI Taxonomy" id="137778"/>
    <lineage>
        <taxon>Bacteria</taxon>
        <taxon>Pseudomonadati</taxon>
        <taxon>Campylobacterota</taxon>
        <taxon>Epsilonproteobacteria</taxon>
        <taxon>Campylobacterales</taxon>
        <taxon>Helicobacteraceae</taxon>
        <taxon>Helicobacter</taxon>
    </lineage>
</organism>
<dbReference type="InterPro" id="IPR003171">
    <property type="entry name" value="Mehydrof_redctse-like"/>
</dbReference>
<protein>
    <recommendedName>
        <fullName evidence="6">Methylenetetrahydrofolate reductase</fullName>
    </recommendedName>
</protein>
<dbReference type="RefSeq" id="WP_104763075.1">
    <property type="nucleotide sequence ID" value="NZ_FZPM01000013.1"/>
</dbReference>
<keyword evidence="5 6" id="KW-0560">Oxidoreductase</keyword>
<keyword evidence="8" id="KW-1185">Reference proteome</keyword>
<evidence type="ECO:0000256" key="2">
    <source>
        <dbReference type="ARBA" id="ARBA00004777"/>
    </source>
</evidence>
<evidence type="ECO:0000256" key="3">
    <source>
        <dbReference type="ARBA" id="ARBA00022630"/>
    </source>
</evidence>
<comment type="pathway">
    <text evidence="2 6">One-carbon metabolism; tetrahydrofolate interconversion.</text>
</comment>
<dbReference type="Gene3D" id="3.20.20.220">
    <property type="match status" value="1"/>
</dbReference>
<evidence type="ECO:0000256" key="1">
    <source>
        <dbReference type="ARBA" id="ARBA00001974"/>
    </source>
</evidence>
<dbReference type="SUPFAM" id="SSF51730">
    <property type="entry name" value="FAD-linked oxidoreductase"/>
    <property type="match status" value="1"/>
</dbReference>
<sequence length="309" mass="34797">MENSDFIEQFVDKLCNKKCITYEICPDKSASIMPIITKIQSAGLDKGIIDGFVCTDSPLARLKLHSGMASIRLQQALQKPLICTISMRDRNSLALSAELLGLNDFDIRIFLALSGDPLKLGDQPQAKAVFEGNSLRILELIAALNQGLDLNAGALQSAVKRIYGFSVINSYAKKMELLRKKMESKICANALGLFTQPIYDIEVAKLLHEWLHSLNYQHNKRCVLMQGFFPITSFKRALFLHQKIPDVFVPQLWLETLEKASLKGTQYEKQKGMEMSIKLFAQLYGYSPKIHFMNHNAVKNAKTILNSIQ</sequence>
<keyword evidence="4 6" id="KW-0274">FAD</keyword>
<keyword evidence="3 6" id="KW-0285">Flavoprotein</keyword>
<dbReference type="InterPro" id="IPR029041">
    <property type="entry name" value="FAD-linked_oxidoreductase-like"/>
</dbReference>
<evidence type="ECO:0000313" key="7">
    <source>
        <dbReference type="EMBL" id="RDU72928.1"/>
    </source>
</evidence>
<comment type="caution">
    <text evidence="7">The sequence shown here is derived from an EMBL/GenBank/DDBJ whole genome shotgun (WGS) entry which is preliminary data.</text>
</comment>
<dbReference type="AlphaFoldDB" id="A0A3D8J644"/>